<dbReference type="AlphaFoldDB" id="H3ZEV3"/>
<dbReference type="InterPro" id="IPR022385">
    <property type="entry name" value="Rhs_assc_core"/>
</dbReference>
<evidence type="ECO:0000313" key="1">
    <source>
        <dbReference type="EMBL" id="EHR40905.1"/>
    </source>
</evidence>
<keyword evidence="2" id="KW-1185">Reference proteome</keyword>
<organism evidence="1 2">
    <name type="scientific">Alishewanella jeotgali KCTC 22429</name>
    <dbReference type="NCBI Taxonomy" id="1129374"/>
    <lineage>
        <taxon>Bacteria</taxon>
        <taxon>Pseudomonadati</taxon>
        <taxon>Pseudomonadota</taxon>
        <taxon>Gammaproteobacteria</taxon>
        <taxon>Alteromonadales</taxon>
        <taxon>Alteromonadaceae</taxon>
        <taxon>Alishewanella</taxon>
    </lineage>
</organism>
<dbReference type="EMBL" id="AHTH01000026">
    <property type="protein sequence ID" value="EHR40905.1"/>
    <property type="molecule type" value="Genomic_DNA"/>
</dbReference>
<dbReference type="NCBIfam" id="TIGR03696">
    <property type="entry name" value="Rhs_assc_core"/>
    <property type="match status" value="1"/>
</dbReference>
<dbReference type="Gene3D" id="2.180.10.10">
    <property type="entry name" value="RHS repeat-associated core"/>
    <property type="match status" value="1"/>
</dbReference>
<proteinExistence type="predicted"/>
<sequence>MITNQSKGVVWRAKLEAFDRSVLTTSIGDFNIGFPGQYWDAEKQSWYNYFRDYDATLGRYLQSDPIGLAGGLNTYGYVGGNPISNIDRFGLCECSTTKQPAPAVKVQSRQSRTLDRGATENYNNFNRNYKSFRVGGAGLAAGLVAPAFGAGYVSGLALSGVGAYGLYGDMGGVQAHHDDVVETTIFTIDGIYGIEYRLFGPDGELKRTDRFMAQSCLD</sequence>
<dbReference type="eggNOG" id="COG3209">
    <property type="taxonomic scope" value="Bacteria"/>
</dbReference>
<name>H3ZEV3_9ALTE</name>
<comment type="caution">
    <text evidence="1">The sequence shown here is derived from an EMBL/GenBank/DDBJ whole genome shotgun (WGS) entry which is preliminary data.</text>
</comment>
<dbReference type="PRINTS" id="PR00394">
    <property type="entry name" value="RHSPROTEIN"/>
</dbReference>
<accession>H3ZEV3</accession>
<gene>
    <name evidence="1" type="ORF">AJE_09439</name>
</gene>
<dbReference type="InterPro" id="IPR050708">
    <property type="entry name" value="T6SS_VgrG/RHS"/>
</dbReference>
<dbReference type="PANTHER" id="PTHR32305">
    <property type="match status" value="1"/>
</dbReference>
<dbReference type="STRING" id="1129374.AJE_09439"/>
<dbReference type="PANTHER" id="PTHR32305:SF15">
    <property type="entry name" value="PROTEIN RHSA-RELATED"/>
    <property type="match status" value="1"/>
</dbReference>
<dbReference type="Proteomes" id="UP000012046">
    <property type="component" value="Unassembled WGS sequence"/>
</dbReference>
<reference evidence="1 2" key="1">
    <citation type="journal article" date="2012" name="J. Bacteriol.">
        <title>Genome Sequence of Extracellular-Protease-Producing Alishewanella jeotgali Isolated from Traditional Korean Fermented Seafood.</title>
        <authorList>
            <person name="Jung J."/>
            <person name="Chun J."/>
            <person name="Park W."/>
        </authorList>
    </citation>
    <scope>NUCLEOTIDE SEQUENCE [LARGE SCALE GENOMIC DNA]</scope>
    <source>
        <strain evidence="1 2">KCTC 22429</strain>
    </source>
</reference>
<evidence type="ECO:0000313" key="2">
    <source>
        <dbReference type="Proteomes" id="UP000012046"/>
    </source>
</evidence>
<protein>
    <submittedName>
        <fullName evidence="1">Putative RHS-repeat-containing protein</fullName>
    </submittedName>
</protein>